<dbReference type="InterPro" id="IPR012296">
    <property type="entry name" value="Nuclease_put_TT1808"/>
</dbReference>
<evidence type="ECO:0000259" key="1">
    <source>
        <dbReference type="Pfam" id="PF05685"/>
    </source>
</evidence>
<dbReference type="PANTHER" id="PTHR34107:SF4">
    <property type="entry name" value="SLL1222 PROTEIN"/>
    <property type="match status" value="1"/>
</dbReference>
<sequence length="197" mass="21384">MTALPQPVSAGSFDHPLTVADYMALPEEPASRLELQEGSVVMSPRPTFRHQKCINELYTQLRDQVSDDLDLASEVEVDLRLVPDTHPGTVRVPDLVVVRSAAVDRLDAEGGALRPDEVVLAVEILSPGSRRTDSIIKHSEYADAGIGHYWIIDRTDGPSLTACHLGGEFGYVDAEPVKGVFETDSPFPARVDLAALV</sequence>
<dbReference type="InterPro" id="IPR011335">
    <property type="entry name" value="Restrct_endonuc-II-like"/>
</dbReference>
<proteinExistence type="predicted"/>
<protein>
    <submittedName>
        <fullName evidence="2">Uma2 family endonuclease</fullName>
    </submittedName>
</protein>
<dbReference type="SUPFAM" id="SSF52980">
    <property type="entry name" value="Restriction endonuclease-like"/>
    <property type="match status" value="1"/>
</dbReference>
<keyword evidence="2" id="KW-0540">Nuclease</keyword>
<dbReference type="InterPro" id="IPR008538">
    <property type="entry name" value="Uma2"/>
</dbReference>
<reference evidence="2" key="1">
    <citation type="submission" date="2021-04" db="EMBL/GenBank/DDBJ databases">
        <title>Pseudonocardia sp. nov., isolated from sandy soil of mangrove forest.</title>
        <authorList>
            <person name="Zan Z."/>
            <person name="Huang R."/>
            <person name="Liu W."/>
        </authorList>
    </citation>
    <scope>NUCLEOTIDE SEQUENCE</scope>
    <source>
        <strain evidence="2">S2-4</strain>
    </source>
</reference>
<dbReference type="Pfam" id="PF05685">
    <property type="entry name" value="Uma2"/>
    <property type="match status" value="1"/>
</dbReference>
<evidence type="ECO:0000313" key="3">
    <source>
        <dbReference type="Proteomes" id="UP001165283"/>
    </source>
</evidence>
<keyword evidence="2" id="KW-0378">Hydrolase</keyword>
<dbReference type="Gene3D" id="3.90.1570.10">
    <property type="entry name" value="tt1808, chain A"/>
    <property type="match status" value="1"/>
</dbReference>
<dbReference type="GO" id="GO:0004519">
    <property type="term" value="F:endonuclease activity"/>
    <property type="evidence" value="ECO:0007669"/>
    <property type="project" value="UniProtKB-KW"/>
</dbReference>
<dbReference type="EMBL" id="JAGSOV010000041">
    <property type="protein sequence ID" value="MCO1657378.1"/>
    <property type="molecule type" value="Genomic_DNA"/>
</dbReference>
<dbReference type="PANTHER" id="PTHR34107">
    <property type="entry name" value="SLL0198 PROTEIN-RELATED"/>
    <property type="match status" value="1"/>
</dbReference>
<feature type="domain" description="Putative restriction endonuclease" evidence="1">
    <location>
        <begin position="20"/>
        <end position="173"/>
    </location>
</feature>
<comment type="caution">
    <text evidence="2">The sequence shown here is derived from an EMBL/GenBank/DDBJ whole genome shotgun (WGS) entry which is preliminary data.</text>
</comment>
<keyword evidence="2" id="KW-0255">Endonuclease</keyword>
<keyword evidence="3" id="KW-1185">Reference proteome</keyword>
<accession>A0ABT1A356</accession>
<name>A0ABT1A356_9PSEU</name>
<dbReference type="RefSeq" id="WP_252441018.1">
    <property type="nucleotide sequence ID" value="NZ_JAGSOV010000041.1"/>
</dbReference>
<dbReference type="CDD" id="cd06260">
    <property type="entry name" value="DUF820-like"/>
    <property type="match status" value="1"/>
</dbReference>
<gene>
    <name evidence="2" type="ORF">KDL28_20175</name>
</gene>
<organism evidence="2 3">
    <name type="scientific">Pseudonocardia humida</name>
    <dbReference type="NCBI Taxonomy" id="2800819"/>
    <lineage>
        <taxon>Bacteria</taxon>
        <taxon>Bacillati</taxon>
        <taxon>Actinomycetota</taxon>
        <taxon>Actinomycetes</taxon>
        <taxon>Pseudonocardiales</taxon>
        <taxon>Pseudonocardiaceae</taxon>
        <taxon>Pseudonocardia</taxon>
    </lineage>
</organism>
<evidence type="ECO:0000313" key="2">
    <source>
        <dbReference type="EMBL" id="MCO1657378.1"/>
    </source>
</evidence>
<dbReference type="Proteomes" id="UP001165283">
    <property type="component" value="Unassembled WGS sequence"/>
</dbReference>